<keyword evidence="3 5" id="KW-1133">Transmembrane helix</keyword>
<dbReference type="RefSeq" id="WP_202747159.1">
    <property type="nucleotide sequence ID" value="NZ_JAESWC010000001.1"/>
</dbReference>
<evidence type="ECO:0000256" key="4">
    <source>
        <dbReference type="ARBA" id="ARBA00023136"/>
    </source>
</evidence>
<comment type="subcellular location">
    <subcellularLocation>
        <location evidence="1">Endomembrane system</location>
        <topology evidence="1">Multi-pass membrane protein</topology>
    </subcellularLocation>
</comment>
<keyword evidence="2 5" id="KW-0812">Transmembrane</keyword>
<comment type="caution">
    <text evidence="6">The sequence shown here is derived from an EMBL/GenBank/DDBJ whole genome shotgun (WGS) entry which is preliminary data.</text>
</comment>
<protein>
    <submittedName>
        <fullName evidence="6">VIT1/CCC1 transporter family protein</fullName>
    </submittedName>
</protein>
<dbReference type="CDD" id="cd01044">
    <property type="entry name" value="Ferritin_CCC1_N"/>
    <property type="match status" value="1"/>
</dbReference>
<accession>A0ABS1T5B8</accession>
<dbReference type="EMBL" id="JAESWC010000001">
    <property type="protein sequence ID" value="MBL4934528.1"/>
    <property type="molecule type" value="Genomic_DNA"/>
</dbReference>
<proteinExistence type="predicted"/>
<gene>
    <name evidence="6" type="ORF">JK636_02005</name>
</gene>
<reference evidence="6 7" key="1">
    <citation type="submission" date="2021-01" db="EMBL/GenBank/DDBJ databases">
        <title>Genome public.</title>
        <authorList>
            <person name="Liu C."/>
            <person name="Sun Q."/>
        </authorList>
    </citation>
    <scope>NUCLEOTIDE SEQUENCE [LARGE SCALE GENOMIC DNA]</scope>
    <source>
        <strain evidence="6 7">YIM B02515</strain>
    </source>
</reference>
<keyword evidence="7" id="KW-1185">Reference proteome</keyword>
<sequence length="294" mass="32850">MIDGSLIETLKRLQVAEITERLTYLKIAKYIKNDANRATLLKIADEEKKHYDIWKKYTGVDMPASKLQVFYYSFMAKLFGFTFAIKLMEKMLNSKHLYDSKTQQILLEQVPETLSVFNDEIEHEKELINLLDEERLQYVGSMVLGLNDALVEFTGSLAGYTFAMQSNKLISLAGLITGISATLSMSASEFLSSRSEGDKSSLKAATYTGIAYFITVVLLILPYLILPEKSYGLALGIMLIMVIVIIAAFNYYISIAKDLSFKKQFGEMAGISLSVAAVSFVIGLLVKKFLGIDI</sequence>
<feature type="transmembrane region" description="Helical" evidence="5">
    <location>
        <begin position="204"/>
        <end position="225"/>
    </location>
</feature>
<name>A0ABS1T5B8_9CLOT</name>
<dbReference type="Proteomes" id="UP000632377">
    <property type="component" value="Unassembled WGS sequence"/>
</dbReference>
<evidence type="ECO:0000256" key="3">
    <source>
        <dbReference type="ARBA" id="ARBA00022989"/>
    </source>
</evidence>
<feature type="transmembrane region" description="Helical" evidence="5">
    <location>
        <begin position="69"/>
        <end position="88"/>
    </location>
</feature>
<dbReference type="SUPFAM" id="SSF47240">
    <property type="entry name" value="Ferritin-like"/>
    <property type="match status" value="1"/>
</dbReference>
<dbReference type="InterPro" id="IPR039376">
    <property type="entry name" value="Ferritin_CCC1_N"/>
</dbReference>
<dbReference type="InterPro" id="IPR008217">
    <property type="entry name" value="Ccc1_fam"/>
</dbReference>
<evidence type="ECO:0000256" key="1">
    <source>
        <dbReference type="ARBA" id="ARBA00004127"/>
    </source>
</evidence>
<organism evidence="6 7">
    <name type="scientific">Clostridium rhizosphaerae</name>
    <dbReference type="NCBI Taxonomy" id="2803861"/>
    <lineage>
        <taxon>Bacteria</taxon>
        <taxon>Bacillati</taxon>
        <taxon>Bacillota</taxon>
        <taxon>Clostridia</taxon>
        <taxon>Eubacteriales</taxon>
        <taxon>Clostridiaceae</taxon>
        <taxon>Clostridium</taxon>
    </lineage>
</organism>
<dbReference type="Pfam" id="PF01988">
    <property type="entry name" value="VIT1"/>
    <property type="match status" value="1"/>
</dbReference>
<keyword evidence="4 5" id="KW-0472">Membrane</keyword>
<evidence type="ECO:0000256" key="2">
    <source>
        <dbReference type="ARBA" id="ARBA00022692"/>
    </source>
</evidence>
<evidence type="ECO:0000313" key="7">
    <source>
        <dbReference type="Proteomes" id="UP000632377"/>
    </source>
</evidence>
<dbReference type="InterPro" id="IPR009078">
    <property type="entry name" value="Ferritin-like_SF"/>
</dbReference>
<feature type="transmembrane region" description="Helical" evidence="5">
    <location>
        <begin position="169"/>
        <end position="192"/>
    </location>
</feature>
<evidence type="ECO:0000256" key="5">
    <source>
        <dbReference type="SAM" id="Phobius"/>
    </source>
</evidence>
<evidence type="ECO:0000313" key="6">
    <source>
        <dbReference type="EMBL" id="MBL4934528.1"/>
    </source>
</evidence>
<feature type="transmembrane region" description="Helical" evidence="5">
    <location>
        <begin position="265"/>
        <end position="286"/>
    </location>
</feature>
<feature type="transmembrane region" description="Helical" evidence="5">
    <location>
        <begin position="231"/>
        <end position="253"/>
    </location>
</feature>